<reference evidence="4 5" key="1">
    <citation type="journal article" date="2016" name="Nat. Commun.">
        <title>Thousands of microbial genomes shed light on interconnected biogeochemical processes in an aquifer system.</title>
        <authorList>
            <person name="Anantharaman K."/>
            <person name="Brown C.T."/>
            <person name="Hug L.A."/>
            <person name="Sharon I."/>
            <person name="Castelle C.J."/>
            <person name="Probst A.J."/>
            <person name="Thomas B.C."/>
            <person name="Singh A."/>
            <person name="Wilkins M.J."/>
            <person name="Karaoz U."/>
            <person name="Brodie E.L."/>
            <person name="Williams K.H."/>
            <person name="Hubbard S.S."/>
            <person name="Banfield J.F."/>
        </authorList>
    </citation>
    <scope>NUCLEOTIDE SEQUENCE [LARGE SCALE GENOMIC DNA]</scope>
</reference>
<dbReference type="CDD" id="cd03801">
    <property type="entry name" value="GT4_PimA-like"/>
    <property type="match status" value="1"/>
</dbReference>
<dbReference type="InterPro" id="IPR013216">
    <property type="entry name" value="Methyltransf_11"/>
</dbReference>
<dbReference type="Proteomes" id="UP000177746">
    <property type="component" value="Unassembled WGS sequence"/>
</dbReference>
<dbReference type="InterPro" id="IPR028098">
    <property type="entry name" value="Glyco_trans_4-like_N"/>
</dbReference>
<evidence type="ECO:0008006" key="6">
    <source>
        <dbReference type="Google" id="ProtNLM"/>
    </source>
</evidence>
<dbReference type="Gene3D" id="3.40.50.150">
    <property type="entry name" value="Vaccinia Virus protein VP39"/>
    <property type="match status" value="1"/>
</dbReference>
<dbReference type="InterPro" id="IPR029063">
    <property type="entry name" value="SAM-dependent_MTases_sf"/>
</dbReference>
<dbReference type="AlphaFoldDB" id="A0A1G2T1B3"/>
<gene>
    <name evidence="4" type="ORF">A2665_01115</name>
</gene>
<accession>A0A1G2T1B3</accession>
<proteinExistence type="predicted"/>
<evidence type="ECO:0000313" key="4">
    <source>
        <dbReference type="EMBL" id="OHA91076.1"/>
    </source>
</evidence>
<evidence type="ECO:0000313" key="5">
    <source>
        <dbReference type="Proteomes" id="UP000177746"/>
    </source>
</evidence>
<dbReference type="EMBL" id="MHVI01000021">
    <property type="protein sequence ID" value="OHA91076.1"/>
    <property type="molecule type" value="Genomic_DNA"/>
</dbReference>
<feature type="domain" description="Glycosyltransferase subfamily 4-like N-terminal" evidence="3">
    <location>
        <begin position="14"/>
        <end position="175"/>
    </location>
</feature>
<dbReference type="Pfam" id="PF13439">
    <property type="entry name" value="Glyco_transf_4"/>
    <property type="match status" value="1"/>
</dbReference>
<evidence type="ECO:0000259" key="3">
    <source>
        <dbReference type="Pfam" id="PF13439"/>
    </source>
</evidence>
<evidence type="ECO:0000259" key="2">
    <source>
        <dbReference type="Pfam" id="PF08241"/>
    </source>
</evidence>
<dbReference type="SUPFAM" id="SSF53756">
    <property type="entry name" value="UDP-Glycosyltransferase/glycogen phosphorylase"/>
    <property type="match status" value="1"/>
</dbReference>
<feature type="domain" description="Methyltransferase type 11" evidence="2">
    <location>
        <begin position="435"/>
        <end position="525"/>
    </location>
</feature>
<dbReference type="GO" id="GO:0016758">
    <property type="term" value="F:hexosyltransferase activity"/>
    <property type="evidence" value="ECO:0007669"/>
    <property type="project" value="TreeGrafter"/>
</dbReference>
<dbReference type="CDD" id="cd02440">
    <property type="entry name" value="AdoMet_MTases"/>
    <property type="match status" value="1"/>
</dbReference>
<dbReference type="Pfam" id="PF08241">
    <property type="entry name" value="Methyltransf_11"/>
    <property type="match status" value="1"/>
</dbReference>
<dbReference type="Gene3D" id="3.40.50.2000">
    <property type="entry name" value="Glycogen Phosphorylase B"/>
    <property type="match status" value="2"/>
</dbReference>
<dbReference type="GO" id="GO:0008757">
    <property type="term" value="F:S-adenosylmethionine-dependent methyltransferase activity"/>
    <property type="evidence" value="ECO:0007669"/>
    <property type="project" value="InterPro"/>
</dbReference>
<comment type="caution">
    <text evidence="4">The sequence shown here is derived from an EMBL/GenBank/DDBJ whole genome shotgun (WGS) entry which is preliminary data.</text>
</comment>
<sequence>MKIAMITDSFYPFVGGSETAIRNLTETLNKAGHDVKVFGVFPEVSSPDERYVPVVKIDPDIFGINLRVFGLLSNLDREIKKFKPDIINAHFMLKSGYLGVKVAKRNNIPSVVTVRGKGVFYKARTIKEKILFSMYRKMSLKSDLMIATSAEMANIVDERWGVRPTPLSNGVDIKRFRPNIVTNLKDKLGIENKKVILCVRRLVPKNGIEYMVRAMPKILWNYPETVLILVAPKLREYKKLDNLACELGVETKIIFAGEVNHDILPQYFSIADVVVQPSIAEARSLSCLEAMASGSAIIATNTGGLGELIQHKVNGFLVPAFEDSTYQVGAINQKGVDNLASAVVEIFSDNKLQKDIQLGARKTAQENSWDNVTKATLDMYKRVIDKKDKIKLIYTNYSDNIIKKRFNSNYPLRKYVHRTQLSSFLNYISEGQKVLDAGCGEGILAVLMAKKGALVTACDISIPNIENAKKFAQTESVGNKIRFLCADIEALPFEDNSFDVVVSSHILEHIPNFHKGLDEVRRVSKYKVIIGLPTCLNLCAMSLLGGAEYWYLRKKSFIALPKGIGRVAWNIFKDGVDEGYGPNKLPHLRRYPWVVKRELKDAGFKIVHFEANSLCLPYFNFWLPIIRFIDRFKGKPILRNLGPAVLVVAEKIR</sequence>
<dbReference type="Pfam" id="PF00534">
    <property type="entry name" value="Glycos_transf_1"/>
    <property type="match status" value="1"/>
</dbReference>
<dbReference type="SUPFAM" id="SSF53335">
    <property type="entry name" value="S-adenosyl-L-methionine-dependent methyltransferases"/>
    <property type="match status" value="1"/>
</dbReference>
<dbReference type="PANTHER" id="PTHR45947:SF3">
    <property type="entry name" value="SULFOQUINOVOSYL TRANSFERASE SQD2"/>
    <property type="match status" value="1"/>
</dbReference>
<evidence type="ECO:0000259" key="1">
    <source>
        <dbReference type="Pfam" id="PF00534"/>
    </source>
</evidence>
<organism evidence="4 5">
    <name type="scientific">Candidatus Zambryskibacteria bacterium RIFCSPHIGHO2_01_FULL_46_30</name>
    <dbReference type="NCBI Taxonomy" id="1802739"/>
    <lineage>
        <taxon>Bacteria</taxon>
        <taxon>Candidatus Zambryskiibacteriota</taxon>
    </lineage>
</organism>
<dbReference type="InterPro" id="IPR050194">
    <property type="entry name" value="Glycosyltransferase_grp1"/>
</dbReference>
<protein>
    <recommendedName>
        <fullName evidence="6">Glycosyltransferase</fullName>
    </recommendedName>
</protein>
<dbReference type="PANTHER" id="PTHR45947">
    <property type="entry name" value="SULFOQUINOVOSYL TRANSFERASE SQD2"/>
    <property type="match status" value="1"/>
</dbReference>
<name>A0A1G2T1B3_9BACT</name>
<dbReference type="InterPro" id="IPR001296">
    <property type="entry name" value="Glyco_trans_1"/>
</dbReference>
<feature type="domain" description="Glycosyl transferase family 1" evidence="1">
    <location>
        <begin position="183"/>
        <end position="325"/>
    </location>
</feature>